<comment type="caution">
    <text evidence="2">The sequence shown here is derived from an EMBL/GenBank/DDBJ whole genome shotgun (WGS) entry which is preliminary data.</text>
</comment>
<organism evidence="2 3">
    <name type="scientific">Dioszegia hungarica</name>
    <dbReference type="NCBI Taxonomy" id="4972"/>
    <lineage>
        <taxon>Eukaryota</taxon>
        <taxon>Fungi</taxon>
        <taxon>Dikarya</taxon>
        <taxon>Basidiomycota</taxon>
        <taxon>Agaricomycotina</taxon>
        <taxon>Tremellomycetes</taxon>
        <taxon>Tremellales</taxon>
        <taxon>Bulleribasidiaceae</taxon>
        <taxon>Dioszegia</taxon>
    </lineage>
</organism>
<dbReference type="RefSeq" id="XP_052944295.1">
    <property type="nucleotide sequence ID" value="XM_053089900.1"/>
</dbReference>
<keyword evidence="3" id="KW-1185">Reference proteome</keyword>
<dbReference type="Proteomes" id="UP001164286">
    <property type="component" value="Unassembled WGS sequence"/>
</dbReference>
<dbReference type="AlphaFoldDB" id="A0AA38H5R0"/>
<evidence type="ECO:0000313" key="3">
    <source>
        <dbReference type="Proteomes" id="UP001164286"/>
    </source>
</evidence>
<sequence length="153" mass="16296">MFGSVSRTLGFLARTPLIQPPSGPAAMELSNMSGPSRRPRAASRTFSNLSVRSGYNAYAMDGRRGYASDKGRQELYSDETGSLGAGIDDVAHTDAAFDKNPDPESSAKKIEKETGKDFTNKSSSNPDYSKTSGKQGETGGENALNTSKFGDKK</sequence>
<evidence type="ECO:0000256" key="1">
    <source>
        <dbReference type="SAM" id="MobiDB-lite"/>
    </source>
</evidence>
<feature type="compositionally biased region" description="Basic and acidic residues" evidence="1">
    <location>
        <begin position="62"/>
        <end position="75"/>
    </location>
</feature>
<reference evidence="2" key="1">
    <citation type="journal article" date="2022" name="G3 (Bethesda)">
        <title>High quality genome of the basidiomycete yeast Dioszegia hungarica PDD-24b-2 isolated from cloud water.</title>
        <authorList>
            <person name="Jarrige D."/>
            <person name="Haridas S."/>
            <person name="Bleykasten-Grosshans C."/>
            <person name="Joly M."/>
            <person name="Nadalig T."/>
            <person name="Sancelme M."/>
            <person name="Vuilleumier S."/>
            <person name="Grigoriev I.V."/>
            <person name="Amato P."/>
            <person name="Bringel F."/>
        </authorList>
    </citation>
    <scope>NUCLEOTIDE SEQUENCE</scope>
    <source>
        <strain evidence="2">PDD-24b-2</strain>
    </source>
</reference>
<feature type="compositionally biased region" description="Polar residues" evidence="1">
    <location>
        <begin position="120"/>
        <end position="135"/>
    </location>
</feature>
<name>A0AA38H5R0_9TREE</name>
<feature type="region of interest" description="Disordered" evidence="1">
    <location>
        <begin position="62"/>
        <end position="153"/>
    </location>
</feature>
<feature type="compositionally biased region" description="Polar residues" evidence="1">
    <location>
        <begin position="143"/>
        <end position="153"/>
    </location>
</feature>
<accession>A0AA38H5R0</accession>
<feature type="compositionally biased region" description="Basic and acidic residues" evidence="1">
    <location>
        <begin position="89"/>
        <end position="119"/>
    </location>
</feature>
<dbReference type="GeneID" id="77729105"/>
<dbReference type="EMBL" id="JAKWFO010000007">
    <property type="protein sequence ID" value="KAI9634518.1"/>
    <property type="molecule type" value="Genomic_DNA"/>
</dbReference>
<proteinExistence type="predicted"/>
<feature type="region of interest" description="Disordered" evidence="1">
    <location>
        <begin position="21"/>
        <end position="46"/>
    </location>
</feature>
<gene>
    <name evidence="2" type="ORF">MKK02DRAFT_38049</name>
</gene>
<protein>
    <submittedName>
        <fullName evidence="2">Uncharacterized protein</fullName>
    </submittedName>
</protein>
<evidence type="ECO:0000313" key="2">
    <source>
        <dbReference type="EMBL" id="KAI9634518.1"/>
    </source>
</evidence>